<dbReference type="Pfam" id="PF00561">
    <property type="entry name" value="Abhydrolase_1"/>
    <property type="match status" value="1"/>
</dbReference>
<feature type="domain" description="AB hydrolase-1" evidence="2">
    <location>
        <begin position="43"/>
        <end position="222"/>
    </location>
</feature>
<dbReference type="InterPro" id="IPR000073">
    <property type="entry name" value="AB_hydrolase_1"/>
</dbReference>
<organism evidence="3 4">
    <name type="scientific">Actinomadura rugatobispora</name>
    <dbReference type="NCBI Taxonomy" id="1994"/>
    <lineage>
        <taxon>Bacteria</taxon>
        <taxon>Bacillati</taxon>
        <taxon>Actinomycetota</taxon>
        <taxon>Actinomycetes</taxon>
        <taxon>Streptosporangiales</taxon>
        <taxon>Thermomonosporaceae</taxon>
        <taxon>Actinomadura</taxon>
    </lineage>
</organism>
<evidence type="ECO:0000313" key="3">
    <source>
        <dbReference type="EMBL" id="MFC5749582.1"/>
    </source>
</evidence>
<reference evidence="4" key="1">
    <citation type="journal article" date="2019" name="Int. J. Syst. Evol. Microbiol.">
        <title>The Global Catalogue of Microorganisms (GCM) 10K type strain sequencing project: providing services to taxonomists for standard genome sequencing and annotation.</title>
        <authorList>
            <consortium name="The Broad Institute Genomics Platform"/>
            <consortium name="The Broad Institute Genome Sequencing Center for Infectious Disease"/>
            <person name="Wu L."/>
            <person name="Ma J."/>
        </authorList>
    </citation>
    <scope>NUCLEOTIDE SEQUENCE [LARGE SCALE GENOMIC DNA]</scope>
    <source>
        <strain evidence="4">KCTC 42087</strain>
    </source>
</reference>
<gene>
    <name evidence="3" type="ORF">ACFPZN_28500</name>
</gene>
<dbReference type="PANTHER" id="PTHR43433:SF5">
    <property type="entry name" value="AB HYDROLASE-1 DOMAIN-CONTAINING PROTEIN"/>
    <property type="match status" value="1"/>
</dbReference>
<dbReference type="Proteomes" id="UP001596074">
    <property type="component" value="Unassembled WGS sequence"/>
</dbReference>
<dbReference type="PANTHER" id="PTHR43433">
    <property type="entry name" value="HYDROLASE, ALPHA/BETA FOLD FAMILY PROTEIN"/>
    <property type="match status" value="1"/>
</dbReference>
<dbReference type="RefSeq" id="WP_378285310.1">
    <property type="nucleotide sequence ID" value="NZ_JBHSON010000043.1"/>
</dbReference>
<dbReference type="EMBL" id="JBHSON010000043">
    <property type="protein sequence ID" value="MFC5749582.1"/>
    <property type="molecule type" value="Genomic_DNA"/>
</dbReference>
<feature type="region of interest" description="Disordered" evidence="1">
    <location>
        <begin position="1"/>
        <end position="22"/>
    </location>
</feature>
<dbReference type="InterPro" id="IPR050471">
    <property type="entry name" value="AB_hydrolase"/>
</dbReference>
<evidence type="ECO:0000256" key="1">
    <source>
        <dbReference type="SAM" id="MobiDB-lite"/>
    </source>
</evidence>
<protein>
    <submittedName>
        <fullName evidence="3">Alpha/beta fold hydrolase</fullName>
    </submittedName>
</protein>
<comment type="caution">
    <text evidence="3">The sequence shown here is derived from an EMBL/GenBank/DDBJ whole genome shotgun (WGS) entry which is preliminary data.</text>
</comment>
<dbReference type="InterPro" id="IPR029058">
    <property type="entry name" value="AB_hydrolase_fold"/>
</dbReference>
<evidence type="ECO:0000259" key="2">
    <source>
        <dbReference type="Pfam" id="PF00561"/>
    </source>
</evidence>
<keyword evidence="3" id="KW-0378">Hydrolase</keyword>
<dbReference type="Gene3D" id="3.40.50.1820">
    <property type="entry name" value="alpha/beta hydrolase"/>
    <property type="match status" value="1"/>
</dbReference>
<accession>A0ABW1A4J0</accession>
<sequence length="301" mass="32672">MPRQQEAVHTQGTPGTAHTRDGRELFYMELPGPATETGPAPRPTVVFEAGMAASRSFWALIQPQVAEWARAVAYDRSGLGRSPADIEPRTLERMADDLNDLLDHLEPGPFILVAHSGGGPIVRAATAAKPDRIAGLVLADATDEGCEPLFDPKFRRMERIAHRASVLLARLGLLKLLYRGQLAALPPDAKADMRAEGFTNTVMRTRGAELHGLVAATNRLRHDPLDLPRDIPVTTISGALADTGMPEKFRAAVNASHRDRAERSAHGRHVLARESGHALILTEPDLVAAEIRRLLDHRPGG</sequence>
<feature type="compositionally biased region" description="Polar residues" evidence="1">
    <location>
        <begin position="7"/>
        <end position="16"/>
    </location>
</feature>
<keyword evidence="4" id="KW-1185">Reference proteome</keyword>
<proteinExistence type="predicted"/>
<evidence type="ECO:0000313" key="4">
    <source>
        <dbReference type="Proteomes" id="UP001596074"/>
    </source>
</evidence>
<dbReference type="SUPFAM" id="SSF53474">
    <property type="entry name" value="alpha/beta-Hydrolases"/>
    <property type="match status" value="1"/>
</dbReference>
<dbReference type="GO" id="GO:0016787">
    <property type="term" value="F:hydrolase activity"/>
    <property type="evidence" value="ECO:0007669"/>
    <property type="project" value="UniProtKB-KW"/>
</dbReference>
<name>A0ABW1A4J0_9ACTN</name>